<keyword evidence="2" id="KW-1133">Transmembrane helix</keyword>
<reference evidence="3" key="3">
    <citation type="submission" date="2025-09" db="UniProtKB">
        <authorList>
            <consortium name="Ensembl"/>
        </authorList>
    </citation>
    <scope>IDENTIFICATION</scope>
</reference>
<dbReference type="STRING" id="62062.ENSHHUP00000028628"/>
<feature type="region of interest" description="Disordered" evidence="1">
    <location>
        <begin position="204"/>
        <end position="312"/>
    </location>
</feature>
<feature type="transmembrane region" description="Helical" evidence="2">
    <location>
        <begin position="12"/>
        <end position="30"/>
    </location>
</feature>
<keyword evidence="4" id="KW-1185">Reference proteome</keyword>
<feature type="compositionally biased region" description="Basic and acidic residues" evidence="1">
    <location>
        <begin position="213"/>
        <end position="224"/>
    </location>
</feature>
<keyword evidence="2" id="KW-0472">Membrane</keyword>
<feature type="compositionally biased region" description="Basic residues" evidence="1">
    <location>
        <begin position="294"/>
        <end position="312"/>
    </location>
</feature>
<feature type="compositionally biased region" description="Polar residues" evidence="1">
    <location>
        <begin position="276"/>
        <end position="293"/>
    </location>
</feature>
<proteinExistence type="predicted"/>
<evidence type="ECO:0000256" key="1">
    <source>
        <dbReference type="SAM" id="MobiDB-lite"/>
    </source>
</evidence>
<reference evidence="4" key="1">
    <citation type="submission" date="2018-06" db="EMBL/GenBank/DDBJ databases">
        <title>Genome assembly of Danube salmon.</title>
        <authorList>
            <person name="Macqueen D.J."/>
            <person name="Gundappa M.K."/>
        </authorList>
    </citation>
    <scope>NUCLEOTIDE SEQUENCE [LARGE SCALE GENOMIC DNA]</scope>
</reference>
<evidence type="ECO:0000256" key="2">
    <source>
        <dbReference type="SAM" id="Phobius"/>
    </source>
</evidence>
<sequence length="312" mass="34421">MGWDEDTPVARIVCVCVVCVCVCVVGLRRFCVCVVYECAMAGHVFHVNSHSLNNLHTDIMTVILVQVNPGETFTIRAEDGSLQCIQGPAEVPMMSPNGSIPPIHVPPGYISQVLEDNTGVRRVVVTPQSPECYPPSYSPALSPTHHLPPYLTHPHFIPNSHSFYPPVSPGDLPHHQYYQHHLPPIYGEEIIPVYGMSSYIGREESYSKPQPKKIKEQRQLERQNRLNSPPSSLYKSLGSSHNGYSGKSHVPSLGSLGSMGGANSPGGKKPERRQLRSSPRSNEPDTHTQSPQGKHTHTHTQAHTHAHTHTDK</sequence>
<evidence type="ECO:0000313" key="3">
    <source>
        <dbReference type="Ensembl" id="ENSHHUP00000028628.1"/>
    </source>
</evidence>
<dbReference type="Ensembl" id="ENSHHUT00000029817.1">
    <property type="protein sequence ID" value="ENSHHUP00000028628.1"/>
    <property type="gene ID" value="ENSHHUG00000018264.1"/>
</dbReference>
<protein>
    <recommendedName>
        <fullName evidence="5">Fibronectin type III domain containing 3Ba</fullName>
    </recommendedName>
</protein>
<reference evidence="3" key="2">
    <citation type="submission" date="2025-08" db="UniProtKB">
        <authorList>
            <consortium name="Ensembl"/>
        </authorList>
    </citation>
    <scope>IDENTIFICATION</scope>
</reference>
<organism evidence="3 4">
    <name type="scientific">Hucho hucho</name>
    <name type="common">huchen</name>
    <dbReference type="NCBI Taxonomy" id="62062"/>
    <lineage>
        <taxon>Eukaryota</taxon>
        <taxon>Metazoa</taxon>
        <taxon>Chordata</taxon>
        <taxon>Craniata</taxon>
        <taxon>Vertebrata</taxon>
        <taxon>Euteleostomi</taxon>
        <taxon>Actinopterygii</taxon>
        <taxon>Neopterygii</taxon>
        <taxon>Teleostei</taxon>
        <taxon>Protacanthopterygii</taxon>
        <taxon>Salmoniformes</taxon>
        <taxon>Salmonidae</taxon>
        <taxon>Salmoninae</taxon>
        <taxon>Hucho</taxon>
    </lineage>
</organism>
<dbReference type="Proteomes" id="UP000314982">
    <property type="component" value="Unassembled WGS sequence"/>
</dbReference>
<evidence type="ECO:0000313" key="4">
    <source>
        <dbReference type="Proteomes" id="UP000314982"/>
    </source>
</evidence>
<feature type="compositionally biased region" description="Polar residues" evidence="1">
    <location>
        <begin position="225"/>
        <end position="245"/>
    </location>
</feature>
<accession>A0A4W5LRS0</accession>
<evidence type="ECO:0008006" key="5">
    <source>
        <dbReference type="Google" id="ProtNLM"/>
    </source>
</evidence>
<keyword evidence="2" id="KW-0812">Transmembrane</keyword>
<dbReference type="GeneTree" id="ENSGT00940000157005"/>
<dbReference type="AlphaFoldDB" id="A0A4W5LRS0"/>
<name>A0A4W5LRS0_9TELE</name>